<feature type="repeat" description="ANK" evidence="2">
    <location>
        <begin position="65"/>
        <end position="87"/>
    </location>
</feature>
<dbReference type="PROSITE" id="PS50097">
    <property type="entry name" value="BTB"/>
    <property type="match status" value="2"/>
</dbReference>
<dbReference type="InterPro" id="IPR009091">
    <property type="entry name" value="RCC1/BLIP-II"/>
</dbReference>
<reference evidence="6" key="1">
    <citation type="journal article" date="2011" name="Eukaryot. Cell">
        <title>Sex determination in the first-described sexual fungus.</title>
        <authorList>
            <person name="Idnurm A."/>
        </authorList>
    </citation>
    <scope>NUCLEOTIDE SEQUENCE</scope>
    <source>
        <strain evidence="6">ATCC 11807</strain>
    </source>
</reference>
<keyword evidence="1" id="KW-0677">Repeat</keyword>
<dbReference type="Pfam" id="PF00651">
    <property type="entry name" value="BTB"/>
    <property type="match status" value="2"/>
</dbReference>
<dbReference type="Gene3D" id="3.30.710.10">
    <property type="entry name" value="Potassium Channel Kv1.1, Chain A"/>
    <property type="match status" value="2"/>
</dbReference>
<dbReference type="InterPro" id="IPR036770">
    <property type="entry name" value="Ankyrin_rpt-contain_sf"/>
</dbReference>
<name>G8G8S9_9FUNG</name>
<organism evidence="6">
    <name type="scientific">Syzygites megalocarpus</name>
    <dbReference type="NCBI Taxonomy" id="101119"/>
    <lineage>
        <taxon>Eukaryota</taxon>
        <taxon>Fungi</taxon>
        <taxon>Fungi incertae sedis</taxon>
        <taxon>Mucoromycota</taxon>
        <taxon>Mucoromycotina</taxon>
        <taxon>Mucoromycetes</taxon>
        <taxon>Mucorales</taxon>
        <taxon>Mucorineae</taxon>
        <taxon>Rhizopodaceae</taxon>
        <taxon>Syzygites</taxon>
    </lineage>
</organism>
<feature type="domain" description="BTB" evidence="5">
    <location>
        <begin position="648"/>
        <end position="726"/>
    </location>
</feature>
<feature type="repeat" description="ANK" evidence="2">
    <location>
        <begin position="100"/>
        <end position="123"/>
    </location>
</feature>
<evidence type="ECO:0000256" key="4">
    <source>
        <dbReference type="SAM" id="MobiDB-lite"/>
    </source>
</evidence>
<dbReference type="PANTHER" id="PTHR22872:SF2">
    <property type="entry name" value="INHIBITOR OF BRUTON TYROSINE KINASE"/>
    <property type="match status" value="1"/>
</dbReference>
<evidence type="ECO:0000256" key="1">
    <source>
        <dbReference type="ARBA" id="ARBA00022737"/>
    </source>
</evidence>
<evidence type="ECO:0000256" key="3">
    <source>
        <dbReference type="PROSITE-ProRule" id="PRU00235"/>
    </source>
</evidence>
<dbReference type="InterPro" id="IPR051625">
    <property type="entry name" value="Signaling_Regulatory_Domain"/>
</dbReference>
<dbReference type="InterPro" id="IPR011333">
    <property type="entry name" value="SKP1/BTB/POZ_sf"/>
</dbReference>
<dbReference type="AlphaFoldDB" id="G8G8S9"/>
<accession>G8G8S9</accession>
<feature type="repeat" description="RCC1" evidence="3">
    <location>
        <begin position="183"/>
        <end position="246"/>
    </location>
</feature>
<keyword evidence="2" id="KW-0040">ANK repeat</keyword>
<protein>
    <submittedName>
        <fullName evidence="6">ArbB</fullName>
    </submittedName>
</protein>
<dbReference type="SUPFAM" id="SSF48403">
    <property type="entry name" value="Ankyrin repeat"/>
    <property type="match status" value="1"/>
</dbReference>
<feature type="repeat" description="RCC1" evidence="3">
    <location>
        <begin position="361"/>
        <end position="413"/>
    </location>
</feature>
<dbReference type="Pfam" id="PF00415">
    <property type="entry name" value="RCC1"/>
    <property type="match status" value="3"/>
</dbReference>
<evidence type="ECO:0000256" key="2">
    <source>
        <dbReference type="PROSITE-ProRule" id="PRU00023"/>
    </source>
</evidence>
<feature type="repeat" description="RCC1" evidence="3">
    <location>
        <begin position="249"/>
        <end position="299"/>
    </location>
</feature>
<dbReference type="SUPFAM" id="SSF54695">
    <property type="entry name" value="POZ domain"/>
    <property type="match status" value="2"/>
</dbReference>
<feature type="repeat" description="RCC1" evidence="3">
    <location>
        <begin position="300"/>
        <end position="361"/>
    </location>
</feature>
<dbReference type="CDD" id="cd18186">
    <property type="entry name" value="BTB_POZ_ZBTB_KLHL-like"/>
    <property type="match status" value="1"/>
</dbReference>
<dbReference type="PROSITE" id="PS50297">
    <property type="entry name" value="ANK_REP_REGION"/>
    <property type="match status" value="2"/>
</dbReference>
<dbReference type="InterPro" id="IPR000408">
    <property type="entry name" value="Reg_chr_condens"/>
</dbReference>
<dbReference type="InterPro" id="IPR000210">
    <property type="entry name" value="BTB/POZ_dom"/>
</dbReference>
<dbReference type="SUPFAM" id="SSF50985">
    <property type="entry name" value="RCC1/BLIP-II"/>
    <property type="match status" value="1"/>
</dbReference>
<evidence type="ECO:0000313" key="6">
    <source>
        <dbReference type="EMBL" id="AET35421.1"/>
    </source>
</evidence>
<feature type="region of interest" description="Disordered" evidence="4">
    <location>
        <begin position="1051"/>
        <end position="1087"/>
    </location>
</feature>
<dbReference type="Gene3D" id="2.130.10.30">
    <property type="entry name" value="Regulator of chromosome condensation 1/beta-lactamase-inhibitor protein II"/>
    <property type="match status" value="1"/>
</dbReference>
<dbReference type="PROSITE" id="PS50088">
    <property type="entry name" value="ANK_REPEAT"/>
    <property type="match status" value="2"/>
</dbReference>
<dbReference type="PANTHER" id="PTHR22872">
    <property type="entry name" value="BTK-BINDING PROTEIN-RELATED"/>
    <property type="match status" value="1"/>
</dbReference>
<sequence>MVSIFQIIRQNNVQILNQLIGLATEDVSISNYNNPHLSKEDLLNLQQQLKITGSKTIDLNKRSVNGRTALHVAVTWNRVEIVQLLVDCMLVNVNLQDRENGWTALHRALFMGNIQVSRILLKRQDIDLKIKDWDGFGAFEVYDSTLSDVFPKKLIQKNIRKEKIQDIELNNLENKYDLPIVRTDVYTWGQNTNYVLGHSDSENRSRPERVHFYLDSQQNPAVMKRPAYIIETVSMAKYHMTFLTSESRNNLLICGFGRNGRLGLGKETETQLVPTAISWPERIISVALGRDHTIALTESGVVISFGNNEYGQLGHEIEDSKKKNEGSFQHKPKKIQAQILKKQPIIGVAASRIHSVVYTNSDIFTFGLNQGQLGYYQSNSNEFFQIGPRKVSMSVKIKQVVANDNATVILNNSHEVMLLCNYTQQRLPFPSGIQVDKPASNFVVKLISSGTEYLGAITNLGDVFVWVCTSSAKNNKINKTTVTTPKRIWSSSKQHLSAVDASLGQCGEVILCTVSGHVFHGNPEGNSYKFKEVPYIHRCTHVCANSSGAFAAIRAEYTLNPIKVIPSTFKTDICNSLPYMWIKKNLKKEIDHLESQMLIAKSHISDEDSNKKIQQQEIAQQNFEKSVKTAVNNAWENIETISRKDKTLDIVFFIQGRKVYCHSSILVCRSHIFKNLEKLDKKYGHFDIHLNKQHDDRAVIFIENCELASLLLMVDYIYLDEYEHPMKVLFCSTSLCNTANVKKIQDDLVNLAEVFHLPYLLSSAQSSFNHKPTPSIFSDINELIGNNQPNIQLKTKDKDILCHEFILRQRCQFFNNLLSPQSVWVLHRRKNSTVVEVDLQYMPSDIAETIVRYLYMDEEVYSLFSNIEKGTEEEMLYFLLDVLCEADALLIERLKSIVERALIQFVKFQTASVVLEYADAYCASSLKNFCLEYIKANLSMLLSLRMLDHLPDYLILELEKSVQKSQAEETPLSCKVVYNTDTIDILEVEDEEFSTSIYALKKRDNSNNGSFIETLITLYPDKTHSKHEPQSILKKPKKHINKPSLRDILEETAHRDDKIMTNFPKSTTKKTSQKERRKSSLKSQEPSSSITTKLVWGHTASEPPISLEKVFTEDEKLNLKDKKGKKIYISGEEYFDTPKVGESNTKEKEDTYNPIENICSNFCLVPIHRSADNLGKKNSYHQIQSFKTIQSQQFEDYKLKTTKTKKNILRIQKEEQAIEELKQYYIQTLNIMSGEWFEIQRIVNNTTNKK</sequence>
<dbReference type="PRINTS" id="PR00633">
    <property type="entry name" value="RCCNDNSATION"/>
</dbReference>
<proteinExistence type="predicted"/>
<dbReference type="SMART" id="SM00248">
    <property type="entry name" value="ANK"/>
    <property type="match status" value="2"/>
</dbReference>
<dbReference type="Gene3D" id="1.25.40.20">
    <property type="entry name" value="Ankyrin repeat-containing domain"/>
    <property type="match status" value="1"/>
</dbReference>
<gene>
    <name evidence="6" type="primary">arbA</name>
</gene>
<dbReference type="Pfam" id="PF12796">
    <property type="entry name" value="Ank_2"/>
    <property type="match status" value="1"/>
</dbReference>
<evidence type="ECO:0000259" key="5">
    <source>
        <dbReference type="PROSITE" id="PS50097"/>
    </source>
</evidence>
<dbReference type="PROSITE" id="PS50012">
    <property type="entry name" value="RCC1_3"/>
    <property type="match status" value="4"/>
</dbReference>
<dbReference type="InterPro" id="IPR002110">
    <property type="entry name" value="Ankyrin_rpt"/>
</dbReference>
<feature type="domain" description="BTB" evidence="5">
    <location>
        <begin position="789"/>
        <end position="863"/>
    </location>
</feature>
<dbReference type="EMBL" id="JN112239">
    <property type="protein sequence ID" value="AET35421.1"/>
    <property type="molecule type" value="Genomic_DNA"/>
</dbReference>